<dbReference type="AlphaFoldDB" id="A0AAE1Y455"/>
<protein>
    <recommendedName>
        <fullName evidence="1">PB1-like domain-containing protein</fullName>
    </recommendedName>
</protein>
<evidence type="ECO:0000313" key="3">
    <source>
        <dbReference type="Proteomes" id="UP001293254"/>
    </source>
</evidence>
<evidence type="ECO:0000313" key="2">
    <source>
        <dbReference type="EMBL" id="KAK4422909.1"/>
    </source>
</evidence>
<accession>A0AAE1Y455</accession>
<name>A0AAE1Y455_9LAMI</name>
<feature type="domain" description="PB1-like" evidence="1">
    <location>
        <begin position="2"/>
        <end position="71"/>
    </location>
</feature>
<sequence>MFPDVNIERIFYHDILDMYKEGGGKALNVIVCWSLPGMSLDSGIRILRGDEGIVELSRVYKNHHVIPIYIEEKEGPLLVLDTQGNVITSQEKVSSLPFDFEHVSGMEGGENNAMSLLKMMKTSKIKILQNQKNM</sequence>
<dbReference type="Proteomes" id="UP001293254">
    <property type="component" value="Unassembled WGS sequence"/>
</dbReference>
<keyword evidence="3" id="KW-1185">Reference proteome</keyword>
<evidence type="ECO:0000259" key="1">
    <source>
        <dbReference type="Pfam" id="PF26130"/>
    </source>
</evidence>
<organism evidence="2 3">
    <name type="scientific">Sesamum alatum</name>
    <dbReference type="NCBI Taxonomy" id="300844"/>
    <lineage>
        <taxon>Eukaryota</taxon>
        <taxon>Viridiplantae</taxon>
        <taxon>Streptophyta</taxon>
        <taxon>Embryophyta</taxon>
        <taxon>Tracheophyta</taxon>
        <taxon>Spermatophyta</taxon>
        <taxon>Magnoliopsida</taxon>
        <taxon>eudicotyledons</taxon>
        <taxon>Gunneridae</taxon>
        <taxon>Pentapetalae</taxon>
        <taxon>asterids</taxon>
        <taxon>lamiids</taxon>
        <taxon>Lamiales</taxon>
        <taxon>Pedaliaceae</taxon>
        <taxon>Sesamum</taxon>
    </lineage>
</organism>
<reference evidence="2" key="2">
    <citation type="journal article" date="2024" name="Plant">
        <title>Genomic evolution and insights into agronomic trait innovations of Sesamum species.</title>
        <authorList>
            <person name="Miao H."/>
            <person name="Wang L."/>
            <person name="Qu L."/>
            <person name="Liu H."/>
            <person name="Sun Y."/>
            <person name="Le M."/>
            <person name="Wang Q."/>
            <person name="Wei S."/>
            <person name="Zheng Y."/>
            <person name="Lin W."/>
            <person name="Duan Y."/>
            <person name="Cao H."/>
            <person name="Xiong S."/>
            <person name="Wang X."/>
            <person name="Wei L."/>
            <person name="Li C."/>
            <person name="Ma Q."/>
            <person name="Ju M."/>
            <person name="Zhao R."/>
            <person name="Li G."/>
            <person name="Mu C."/>
            <person name="Tian Q."/>
            <person name="Mei H."/>
            <person name="Zhang T."/>
            <person name="Gao T."/>
            <person name="Zhang H."/>
        </authorList>
    </citation>
    <scope>NUCLEOTIDE SEQUENCE</scope>
    <source>
        <strain evidence="2">3651</strain>
    </source>
</reference>
<dbReference type="EMBL" id="JACGWO010000007">
    <property type="protein sequence ID" value="KAK4422909.1"/>
    <property type="molecule type" value="Genomic_DNA"/>
</dbReference>
<dbReference type="Pfam" id="PF26130">
    <property type="entry name" value="PB1-like"/>
    <property type="match status" value="1"/>
</dbReference>
<proteinExistence type="predicted"/>
<reference evidence="2" key="1">
    <citation type="submission" date="2020-06" db="EMBL/GenBank/DDBJ databases">
        <authorList>
            <person name="Li T."/>
            <person name="Hu X."/>
            <person name="Zhang T."/>
            <person name="Song X."/>
            <person name="Zhang H."/>
            <person name="Dai N."/>
            <person name="Sheng W."/>
            <person name="Hou X."/>
            <person name="Wei L."/>
        </authorList>
    </citation>
    <scope>NUCLEOTIDE SEQUENCE</scope>
    <source>
        <strain evidence="2">3651</strain>
        <tissue evidence="2">Leaf</tissue>
    </source>
</reference>
<comment type="caution">
    <text evidence="2">The sequence shown here is derived from an EMBL/GenBank/DDBJ whole genome shotgun (WGS) entry which is preliminary data.</text>
</comment>
<dbReference type="InterPro" id="IPR058594">
    <property type="entry name" value="PB1-like_dom_pln"/>
</dbReference>
<gene>
    <name evidence="2" type="ORF">Salat_1873500</name>
</gene>